<dbReference type="RefSeq" id="WP_133106905.1">
    <property type="nucleotide sequence ID" value="NZ_SMNA01000003.1"/>
</dbReference>
<gene>
    <name evidence="1" type="ORF">EXU48_06935</name>
</gene>
<name>A0ABY2E5V5_9MICO</name>
<reference evidence="1 2" key="1">
    <citation type="submission" date="2019-03" db="EMBL/GenBank/DDBJ databases">
        <title>Genomic features of bacteria from cold environments.</title>
        <authorList>
            <person name="Shen L."/>
        </authorList>
    </citation>
    <scope>NUCLEOTIDE SEQUENCE [LARGE SCALE GENOMIC DNA]</scope>
    <source>
        <strain evidence="2">T3246-1</strain>
    </source>
</reference>
<accession>A0ABY2E5V5</accession>
<evidence type="ECO:0000313" key="2">
    <source>
        <dbReference type="Proteomes" id="UP000504882"/>
    </source>
</evidence>
<comment type="caution">
    <text evidence="1">The sequence shown here is derived from an EMBL/GenBank/DDBJ whole genome shotgun (WGS) entry which is preliminary data.</text>
</comment>
<dbReference type="Proteomes" id="UP000504882">
    <property type="component" value="Unassembled WGS sequence"/>
</dbReference>
<evidence type="ECO:0000313" key="1">
    <source>
        <dbReference type="EMBL" id="TDE95976.1"/>
    </source>
</evidence>
<proteinExistence type="predicted"/>
<organism evidence="1 2">
    <name type="scientific">Occultella glacieicola</name>
    <dbReference type="NCBI Taxonomy" id="2518684"/>
    <lineage>
        <taxon>Bacteria</taxon>
        <taxon>Bacillati</taxon>
        <taxon>Actinomycetota</taxon>
        <taxon>Actinomycetes</taxon>
        <taxon>Micrococcales</taxon>
        <taxon>Ruaniaceae</taxon>
        <taxon>Occultella</taxon>
    </lineage>
</organism>
<protein>
    <submittedName>
        <fullName evidence="1">Uncharacterized protein</fullName>
    </submittedName>
</protein>
<sequence length="59" mass="6011">MGLDLFGAFREAGLPAPEFVVEVPTGSGGRSPAFGWANILGALQPLMARLGTWAAVPAA</sequence>
<dbReference type="EMBL" id="SMNA01000003">
    <property type="protein sequence ID" value="TDE95976.1"/>
    <property type="molecule type" value="Genomic_DNA"/>
</dbReference>
<keyword evidence="2" id="KW-1185">Reference proteome</keyword>